<dbReference type="GO" id="GO:0003700">
    <property type="term" value="F:DNA-binding transcription factor activity"/>
    <property type="evidence" value="ECO:0007669"/>
    <property type="project" value="InterPro"/>
</dbReference>
<dbReference type="Gene3D" id="3.30.730.10">
    <property type="entry name" value="AP2/ERF domain"/>
    <property type="match status" value="1"/>
</dbReference>
<keyword evidence="5" id="KW-0804">Transcription</keyword>
<organism evidence="10 11">
    <name type="scientific">Citrus sinensis</name>
    <name type="common">Sweet orange</name>
    <name type="synonym">Citrus aurantium var. sinensis</name>
    <dbReference type="NCBI Taxonomy" id="2711"/>
    <lineage>
        <taxon>Eukaryota</taxon>
        <taxon>Viridiplantae</taxon>
        <taxon>Streptophyta</taxon>
        <taxon>Embryophyta</taxon>
        <taxon>Tracheophyta</taxon>
        <taxon>Spermatophyta</taxon>
        <taxon>Magnoliopsida</taxon>
        <taxon>eudicotyledons</taxon>
        <taxon>Gunneridae</taxon>
        <taxon>Pentapetalae</taxon>
        <taxon>rosids</taxon>
        <taxon>malvids</taxon>
        <taxon>Sapindales</taxon>
        <taxon>Rutaceae</taxon>
        <taxon>Aurantioideae</taxon>
        <taxon>Citrus</taxon>
    </lineage>
</organism>
<comment type="subcellular location">
    <subcellularLocation>
        <location evidence="1">Nucleus</location>
    </subcellularLocation>
</comment>
<dbReference type="SMR" id="A0A067F0B2"/>
<gene>
    <name evidence="10" type="ORF">CISIN_1g027990mg</name>
</gene>
<proteinExistence type="inferred from homology"/>
<dbReference type="GO" id="GO:0003677">
    <property type="term" value="F:DNA binding"/>
    <property type="evidence" value="ECO:0007669"/>
    <property type="project" value="UniProtKB-KW"/>
</dbReference>
<feature type="region of interest" description="Disordered" evidence="8">
    <location>
        <begin position="1"/>
        <end position="27"/>
    </location>
</feature>
<dbReference type="FunFam" id="3.30.730.10:FF:000001">
    <property type="entry name" value="Ethylene-responsive transcription factor 2"/>
    <property type="match status" value="1"/>
</dbReference>
<dbReference type="SMART" id="SM00380">
    <property type="entry name" value="AP2"/>
    <property type="match status" value="1"/>
</dbReference>
<dbReference type="Proteomes" id="UP000027120">
    <property type="component" value="Unassembled WGS sequence"/>
</dbReference>
<dbReference type="PaxDb" id="2711-XP_006469596.1"/>
<dbReference type="PANTHER" id="PTHR31677">
    <property type="entry name" value="AP2 DOMAIN CLASS TRANSCRIPTION FACTOR"/>
    <property type="match status" value="1"/>
</dbReference>
<dbReference type="InterPro" id="IPR016177">
    <property type="entry name" value="DNA-bd_dom_sf"/>
</dbReference>
<name>A0A067F0B2_CITSI</name>
<dbReference type="Pfam" id="PF00847">
    <property type="entry name" value="AP2"/>
    <property type="match status" value="1"/>
</dbReference>
<evidence type="ECO:0000313" key="10">
    <source>
        <dbReference type="EMBL" id="KDO59560.1"/>
    </source>
</evidence>
<dbReference type="EMBL" id="KK784939">
    <property type="protein sequence ID" value="KDO59560.1"/>
    <property type="molecule type" value="Genomic_DNA"/>
</dbReference>
<evidence type="ECO:0000256" key="5">
    <source>
        <dbReference type="ARBA" id="ARBA00023163"/>
    </source>
</evidence>
<evidence type="ECO:0000256" key="8">
    <source>
        <dbReference type="SAM" id="MobiDB-lite"/>
    </source>
</evidence>
<dbReference type="PANTHER" id="PTHR31677:SF252">
    <property type="entry name" value="ETHYLENE-RESPONSIVE TRANSCRIPTION FACTOR 3"/>
    <property type="match status" value="1"/>
</dbReference>
<evidence type="ECO:0000256" key="1">
    <source>
        <dbReference type="ARBA" id="ARBA00004123"/>
    </source>
</evidence>
<keyword evidence="11" id="KW-1185">Reference proteome</keyword>
<evidence type="ECO:0000256" key="3">
    <source>
        <dbReference type="ARBA" id="ARBA00023015"/>
    </source>
</evidence>
<feature type="compositionally biased region" description="Basic and acidic residues" evidence="8">
    <location>
        <begin position="14"/>
        <end position="27"/>
    </location>
</feature>
<dbReference type="eggNOG" id="ENOG502RYHI">
    <property type="taxonomic scope" value="Eukaryota"/>
</dbReference>
<dbReference type="PROSITE" id="PS51032">
    <property type="entry name" value="AP2_ERF"/>
    <property type="match status" value="1"/>
</dbReference>
<accession>A0A067F0B2</accession>
<dbReference type="InterPro" id="IPR001471">
    <property type="entry name" value="AP2/ERF_dom"/>
</dbReference>
<keyword evidence="6" id="KW-0539">Nucleus</keyword>
<dbReference type="CDD" id="cd00018">
    <property type="entry name" value="AP2"/>
    <property type="match status" value="1"/>
</dbReference>
<dbReference type="InterPro" id="IPR036955">
    <property type="entry name" value="AP2/ERF_dom_sf"/>
</dbReference>
<feature type="domain" description="AP2/ERF" evidence="9">
    <location>
        <begin position="28"/>
        <end position="85"/>
    </location>
</feature>
<protein>
    <recommendedName>
        <fullName evidence="9">AP2/ERF domain-containing protein</fullName>
    </recommendedName>
</protein>
<evidence type="ECO:0000256" key="7">
    <source>
        <dbReference type="ARBA" id="ARBA00024343"/>
    </source>
</evidence>
<evidence type="ECO:0000256" key="4">
    <source>
        <dbReference type="ARBA" id="ARBA00023125"/>
    </source>
</evidence>
<dbReference type="GO" id="GO:0005634">
    <property type="term" value="C:nucleus"/>
    <property type="evidence" value="ECO:0007669"/>
    <property type="project" value="UniProtKB-SubCell"/>
</dbReference>
<reference evidence="10 11" key="1">
    <citation type="submission" date="2014-04" db="EMBL/GenBank/DDBJ databases">
        <authorList>
            <consortium name="International Citrus Genome Consortium"/>
            <person name="Gmitter F."/>
            <person name="Chen C."/>
            <person name="Farmerie W."/>
            <person name="Harkins T."/>
            <person name="Desany B."/>
            <person name="Mohiuddin M."/>
            <person name="Kodira C."/>
            <person name="Borodovsky M."/>
            <person name="Lomsadze A."/>
            <person name="Burns P."/>
            <person name="Jenkins J."/>
            <person name="Prochnik S."/>
            <person name="Shu S."/>
            <person name="Chapman J."/>
            <person name="Pitluck S."/>
            <person name="Schmutz J."/>
            <person name="Rokhsar D."/>
        </authorList>
    </citation>
    <scope>NUCLEOTIDE SEQUENCE</scope>
</reference>
<dbReference type="AlphaFoldDB" id="A0A067F0B2"/>
<evidence type="ECO:0000259" key="9">
    <source>
        <dbReference type="PROSITE" id="PS51032"/>
    </source>
</evidence>
<sequence>MRRGRSTAAAPSKPIEKRTGPEASPDIRYRGVRKRPWGRFAAEIRDPWKKTRVWLGTFDSAEDAARAYDAAARSLRGPKAKTNFPLNISDSFNAPIREENGGFCKFDSVVQVNRPTTSSMSSTVESFSGPRPANQLAPPRLQQQQQQKKIVVQPAAGDDCRSDCDSSSSVIDDGDDCVFSSSLFRKVLPFDLNLPPPPLSPMMTLMDGGDDLRLCL</sequence>
<dbReference type="STRING" id="2711.A0A067F0B2"/>
<keyword evidence="3" id="KW-0805">Transcription regulation</keyword>
<dbReference type="SUPFAM" id="SSF54171">
    <property type="entry name" value="DNA-binding domain"/>
    <property type="match status" value="1"/>
</dbReference>
<keyword evidence="2" id="KW-0936">Ethylene signaling pathway</keyword>
<evidence type="ECO:0000256" key="2">
    <source>
        <dbReference type="ARBA" id="ARBA00022745"/>
    </source>
</evidence>
<feature type="region of interest" description="Disordered" evidence="8">
    <location>
        <begin position="120"/>
        <end position="144"/>
    </location>
</feature>
<dbReference type="GO" id="GO:0009873">
    <property type="term" value="P:ethylene-activated signaling pathway"/>
    <property type="evidence" value="ECO:0007669"/>
    <property type="project" value="UniProtKB-KW"/>
</dbReference>
<evidence type="ECO:0000256" key="6">
    <source>
        <dbReference type="ARBA" id="ARBA00023242"/>
    </source>
</evidence>
<keyword evidence="4" id="KW-0238">DNA-binding</keyword>
<evidence type="ECO:0000313" key="11">
    <source>
        <dbReference type="Proteomes" id="UP000027120"/>
    </source>
</evidence>
<dbReference type="PRINTS" id="PR00367">
    <property type="entry name" value="ETHRSPELEMNT"/>
</dbReference>
<comment type="similarity">
    <text evidence="7">Belongs to the AP2/ERF transcription factor family. ERF subfamily.</text>
</comment>